<dbReference type="InterPro" id="IPR001086">
    <property type="entry name" value="Preph_deHydtase"/>
</dbReference>
<dbReference type="UniPathway" id="UPA00121">
    <property type="reaction ID" value="UER00344"/>
</dbReference>
<evidence type="ECO:0000256" key="2">
    <source>
        <dbReference type="ARBA" id="ARBA00004929"/>
    </source>
</evidence>
<feature type="domain" description="Prephenate dehydratase" evidence="13">
    <location>
        <begin position="115"/>
        <end position="290"/>
    </location>
</feature>
<evidence type="ECO:0000256" key="12">
    <source>
        <dbReference type="RuleBase" id="RU363004"/>
    </source>
</evidence>
<evidence type="ECO:0000313" key="15">
    <source>
        <dbReference type="EMBL" id="KAF3451730.1"/>
    </source>
</evidence>
<dbReference type="OrthoDB" id="2414662at2759"/>
<evidence type="ECO:0000256" key="6">
    <source>
        <dbReference type="ARBA" id="ARBA00022946"/>
    </source>
</evidence>
<keyword evidence="8 12" id="KW-0584">Phenylalanine biosynthesis</keyword>
<dbReference type="NCBIfam" id="NF008865">
    <property type="entry name" value="PRK11898.1"/>
    <property type="match status" value="1"/>
</dbReference>
<dbReference type="InterPro" id="IPR002912">
    <property type="entry name" value="ACT_dom"/>
</dbReference>
<dbReference type="Proteomes" id="UP000796880">
    <property type="component" value="Unassembled WGS sequence"/>
</dbReference>
<dbReference type="InterPro" id="IPR018528">
    <property type="entry name" value="Preph_deHydtase_CS"/>
</dbReference>
<dbReference type="CDD" id="cd13631">
    <property type="entry name" value="PBP2_Ct-PDT_like"/>
    <property type="match status" value="1"/>
</dbReference>
<dbReference type="FunFam" id="3.40.190.10:FF:000031">
    <property type="entry name" value="Arogenate dehydratase"/>
    <property type="match status" value="1"/>
</dbReference>
<accession>A0A8K0MNC9</accession>
<evidence type="ECO:0000256" key="5">
    <source>
        <dbReference type="ARBA" id="ARBA00022640"/>
    </source>
</evidence>
<feature type="domain" description="ACT" evidence="14">
    <location>
        <begin position="304"/>
        <end position="395"/>
    </location>
</feature>
<comment type="pathway">
    <text evidence="2 12">Amino-acid biosynthesis; L-phenylalanine biosynthesis; L-phenylalanine from L-arogenate: step 1/1.</text>
</comment>
<comment type="catalytic activity">
    <reaction evidence="11">
        <text>prephenate + H(+) = 3-phenylpyruvate + CO2 + H2O</text>
        <dbReference type="Rhea" id="RHEA:21648"/>
        <dbReference type="ChEBI" id="CHEBI:15377"/>
        <dbReference type="ChEBI" id="CHEBI:15378"/>
        <dbReference type="ChEBI" id="CHEBI:16526"/>
        <dbReference type="ChEBI" id="CHEBI:18005"/>
        <dbReference type="ChEBI" id="CHEBI:29934"/>
        <dbReference type="EC" id="4.2.1.51"/>
    </reaction>
    <physiologicalReaction direction="left-to-right" evidence="11">
        <dbReference type="Rhea" id="RHEA:21649"/>
    </physiologicalReaction>
</comment>
<evidence type="ECO:0000259" key="13">
    <source>
        <dbReference type="PROSITE" id="PS51171"/>
    </source>
</evidence>
<dbReference type="FunFam" id="3.30.70.260:FF:000028">
    <property type="entry name" value="Arogenate dehydratase"/>
    <property type="match status" value="1"/>
</dbReference>
<keyword evidence="5 12" id="KW-0934">Plastid</keyword>
<dbReference type="PANTHER" id="PTHR21022">
    <property type="entry name" value="PREPHENATE DEHYDRATASE P PROTEIN"/>
    <property type="match status" value="1"/>
</dbReference>
<keyword evidence="9 12" id="KW-0456">Lyase</keyword>
<dbReference type="InterPro" id="IPR045865">
    <property type="entry name" value="ACT-like_dom_sf"/>
</dbReference>
<dbReference type="EMBL" id="VOIH02000003">
    <property type="protein sequence ID" value="KAF3451730.1"/>
    <property type="molecule type" value="Genomic_DNA"/>
</dbReference>
<gene>
    <name evidence="15" type="ORF">FNV43_RR07826</name>
</gene>
<keyword evidence="6 12" id="KW-0809">Transit peptide</keyword>
<dbReference type="GO" id="GO:0004664">
    <property type="term" value="F:prephenate dehydratase activity"/>
    <property type="evidence" value="ECO:0007669"/>
    <property type="project" value="UniProtKB-EC"/>
</dbReference>
<protein>
    <recommendedName>
        <fullName evidence="12">Arogenate dehydratase</fullName>
        <ecNumber evidence="12">4.2.1.91</ecNumber>
    </recommendedName>
</protein>
<dbReference type="SUPFAM" id="SSF53850">
    <property type="entry name" value="Periplasmic binding protein-like II"/>
    <property type="match status" value="1"/>
</dbReference>
<dbReference type="PANTHER" id="PTHR21022:SF20">
    <property type="entry name" value="AROGENATE DEHYDRATASE_PREPHENATE DEHYDRATASE 1, CHLOROPLASTIC"/>
    <property type="match status" value="1"/>
</dbReference>
<sequence length="400" mass="43976">MALKAAPIWGCAKIPCSQLGVSDLGSRRSGFPLNLRYDLERFRQMECCCLGALAHRAITPVEDEKPCVPGADSSGAIERARPNESGGFHKDLNLLPKPLTATDLTSSNSDGSKVRVAYQGLPGAYSEAAALKAYPDCETVPCDQFEAAFKAVELWLVDKAVLPIENSVGGSIHRNYDLLLRHRLHIVGEVQMLVNHCLLGLPGVKKEEIKRVFSHPQALAQCETMLSDLGIIRISADDTAGAAQMVASTRERDTGAIASARAAKIYGLQILAEKIQDDDDNITRFLILAREPIIPGTDKPYKTSVVFTLEEGPGMLFKALAVFALRDINLTKIESRPQKQRPLRVVDDSNEGSAKYFDYLFYIDFEASMAEPRAQYALGHLQEFAKFIRVLGCYPTDTFL</sequence>
<evidence type="ECO:0000256" key="3">
    <source>
        <dbReference type="ARBA" id="ARBA00022528"/>
    </source>
</evidence>
<dbReference type="PROSITE" id="PS00858">
    <property type="entry name" value="PREPHENATE_DEHYDR_2"/>
    <property type="match status" value="1"/>
</dbReference>
<evidence type="ECO:0000313" key="16">
    <source>
        <dbReference type="Proteomes" id="UP000796880"/>
    </source>
</evidence>
<evidence type="ECO:0000256" key="4">
    <source>
        <dbReference type="ARBA" id="ARBA00022605"/>
    </source>
</evidence>
<comment type="caution">
    <text evidence="15">The sequence shown here is derived from an EMBL/GenBank/DDBJ whole genome shotgun (WGS) entry which is preliminary data.</text>
</comment>
<comment type="catalytic activity">
    <reaction evidence="10">
        <text>L-arogenate + H(+) = L-phenylalanine + CO2 + H2O</text>
        <dbReference type="Rhea" id="RHEA:12536"/>
        <dbReference type="ChEBI" id="CHEBI:15377"/>
        <dbReference type="ChEBI" id="CHEBI:15378"/>
        <dbReference type="ChEBI" id="CHEBI:16526"/>
        <dbReference type="ChEBI" id="CHEBI:58095"/>
        <dbReference type="ChEBI" id="CHEBI:58180"/>
        <dbReference type="EC" id="4.2.1.91"/>
    </reaction>
    <physiologicalReaction direction="left-to-right" evidence="10">
        <dbReference type="Rhea" id="RHEA:12537"/>
    </physiologicalReaction>
</comment>
<dbReference type="FunFam" id="3.40.190.10:FF:000028">
    <property type="entry name" value="Arogenate dehydratase"/>
    <property type="match status" value="1"/>
</dbReference>
<evidence type="ECO:0000256" key="8">
    <source>
        <dbReference type="ARBA" id="ARBA00023222"/>
    </source>
</evidence>
<evidence type="ECO:0000256" key="11">
    <source>
        <dbReference type="ARBA" id="ARBA00052579"/>
    </source>
</evidence>
<comment type="function">
    <text evidence="12">Converts the prephenate produced from the shikimate-chorismate pathway into phenylalanine.</text>
</comment>
<dbReference type="Gene3D" id="3.40.190.10">
    <property type="entry name" value="Periplasmic binding protein-like II"/>
    <property type="match status" value="2"/>
</dbReference>
<reference evidence="15" key="1">
    <citation type="submission" date="2020-03" db="EMBL/GenBank/DDBJ databases">
        <title>A high-quality chromosome-level genome assembly of a woody plant with both climbing and erect habits, Rhamnella rubrinervis.</title>
        <authorList>
            <person name="Lu Z."/>
            <person name="Yang Y."/>
            <person name="Zhu X."/>
            <person name="Sun Y."/>
        </authorList>
    </citation>
    <scope>NUCLEOTIDE SEQUENCE</scope>
    <source>
        <strain evidence="15">BYM</strain>
        <tissue evidence="15">Leaf</tissue>
    </source>
</reference>
<dbReference type="Gene3D" id="3.30.70.260">
    <property type="match status" value="1"/>
</dbReference>
<evidence type="ECO:0000256" key="9">
    <source>
        <dbReference type="ARBA" id="ARBA00023239"/>
    </source>
</evidence>
<name>A0A8K0MNC9_9ROSA</name>
<comment type="subcellular location">
    <subcellularLocation>
        <location evidence="1 12">Plastid</location>
        <location evidence="1 12">Chloroplast stroma</location>
    </subcellularLocation>
</comment>
<dbReference type="GO" id="GO:0009094">
    <property type="term" value="P:L-phenylalanine biosynthetic process"/>
    <property type="evidence" value="ECO:0007669"/>
    <property type="project" value="UniProtKB-UniPathway"/>
</dbReference>
<dbReference type="PROSITE" id="PS51171">
    <property type="entry name" value="PREPHENATE_DEHYDR_3"/>
    <property type="match status" value="1"/>
</dbReference>
<keyword evidence="16" id="KW-1185">Reference proteome</keyword>
<dbReference type="PROSITE" id="PS51671">
    <property type="entry name" value="ACT"/>
    <property type="match status" value="1"/>
</dbReference>
<dbReference type="PROSITE" id="PS00857">
    <property type="entry name" value="PREPHENATE_DEHYDR_1"/>
    <property type="match status" value="1"/>
</dbReference>
<evidence type="ECO:0000256" key="1">
    <source>
        <dbReference type="ARBA" id="ARBA00004470"/>
    </source>
</evidence>
<dbReference type="CDD" id="cd04905">
    <property type="entry name" value="ACT_CM-PDT"/>
    <property type="match status" value="1"/>
</dbReference>
<dbReference type="Pfam" id="PF00800">
    <property type="entry name" value="PDT"/>
    <property type="match status" value="1"/>
</dbReference>
<dbReference type="GO" id="GO:0009570">
    <property type="term" value="C:chloroplast stroma"/>
    <property type="evidence" value="ECO:0007669"/>
    <property type="project" value="UniProtKB-SubCell"/>
</dbReference>
<dbReference type="GO" id="GO:0047769">
    <property type="term" value="F:arogenate dehydratase activity"/>
    <property type="evidence" value="ECO:0007669"/>
    <property type="project" value="UniProtKB-UniRule"/>
</dbReference>
<keyword evidence="3 12" id="KW-0150">Chloroplast</keyword>
<organism evidence="15 16">
    <name type="scientific">Rhamnella rubrinervis</name>
    <dbReference type="NCBI Taxonomy" id="2594499"/>
    <lineage>
        <taxon>Eukaryota</taxon>
        <taxon>Viridiplantae</taxon>
        <taxon>Streptophyta</taxon>
        <taxon>Embryophyta</taxon>
        <taxon>Tracheophyta</taxon>
        <taxon>Spermatophyta</taxon>
        <taxon>Magnoliopsida</taxon>
        <taxon>eudicotyledons</taxon>
        <taxon>Gunneridae</taxon>
        <taxon>Pentapetalae</taxon>
        <taxon>rosids</taxon>
        <taxon>fabids</taxon>
        <taxon>Rosales</taxon>
        <taxon>Rhamnaceae</taxon>
        <taxon>rhamnoid group</taxon>
        <taxon>Rhamneae</taxon>
        <taxon>Rhamnella</taxon>
    </lineage>
</organism>
<keyword evidence="4 12" id="KW-0028">Amino-acid biosynthesis</keyword>
<keyword evidence="7 12" id="KW-0057">Aromatic amino acid biosynthesis</keyword>
<evidence type="ECO:0000259" key="14">
    <source>
        <dbReference type="PROSITE" id="PS51671"/>
    </source>
</evidence>
<dbReference type="EC" id="4.2.1.91" evidence="12"/>
<dbReference type="SUPFAM" id="SSF55021">
    <property type="entry name" value="ACT-like"/>
    <property type="match status" value="1"/>
</dbReference>
<proteinExistence type="predicted"/>
<evidence type="ECO:0000256" key="10">
    <source>
        <dbReference type="ARBA" id="ARBA00050723"/>
    </source>
</evidence>
<evidence type="ECO:0000256" key="7">
    <source>
        <dbReference type="ARBA" id="ARBA00023141"/>
    </source>
</evidence>
<dbReference type="AlphaFoldDB" id="A0A8K0MNC9"/>